<feature type="transmembrane region" description="Helical" evidence="1">
    <location>
        <begin position="29"/>
        <end position="56"/>
    </location>
</feature>
<evidence type="ECO:0000313" key="2">
    <source>
        <dbReference type="EMBL" id="MCT7317713.1"/>
    </source>
</evidence>
<reference evidence="2" key="2">
    <citation type="submission" date="2023-02" db="EMBL/GenBank/DDBJ databases">
        <authorList>
            <person name="Lu C.-H."/>
        </authorList>
    </citation>
    <scope>NUCLEOTIDE SEQUENCE</scope>
    <source>
        <strain evidence="2">22TCCZM01-4</strain>
    </source>
</reference>
<proteinExistence type="predicted"/>
<gene>
    <name evidence="2" type="ORF">N5I87_17015</name>
</gene>
<evidence type="ECO:0000313" key="3">
    <source>
        <dbReference type="Proteomes" id="UP001164374"/>
    </source>
</evidence>
<dbReference type="EMBL" id="JAOCQJ010000004">
    <property type="protein sequence ID" value="MCT7317713.1"/>
    <property type="molecule type" value="Genomic_DNA"/>
</dbReference>
<name>A0AAE3I4U9_9RALS</name>
<evidence type="ECO:0000256" key="1">
    <source>
        <dbReference type="SAM" id="Phobius"/>
    </source>
</evidence>
<accession>A0AAE3I4U9</accession>
<protein>
    <recommendedName>
        <fullName evidence="4">Transmembrane protein</fullName>
    </recommendedName>
</protein>
<keyword evidence="1" id="KW-0472">Membrane</keyword>
<organism evidence="2 3">
    <name type="scientific">Ralstonia mojiangensis</name>
    <dbReference type="NCBI Taxonomy" id="2953895"/>
    <lineage>
        <taxon>Bacteria</taxon>
        <taxon>Pseudomonadati</taxon>
        <taxon>Pseudomonadota</taxon>
        <taxon>Betaproteobacteria</taxon>
        <taxon>Burkholderiales</taxon>
        <taxon>Burkholderiaceae</taxon>
        <taxon>Ralstonia</taxon>
    </lineage>
</organism>
<keyword evidence="1" id="KW-0812">Transmembrane</keyword>
<dbReference type="AlphaFoldDB" id="A0AAE3I4U9"/>
<dbReference type="RefSeq" id="WP_260800254.1">
    <property type="nucleotide sequence ID" value="NZ_JAOCQJ010000004.1"/>
</dbReference>
<keyword evidence="1" id="KW-1133">Transmembrane helix</keyword>
<comment type="caution">
    <text evidence="2">The sequence shown here is derived from an EMBL/GenBank/DDBJ whole genome shotgun (WGS) entry which is preliminary data.</text>
</comment>
<dbReference type="Proteomes" id="UP001164374">
    <property type="component" value="Unassembled WGS sequence"/>
</dbReference>
<evidence type="ECO:0008006" key="4">
    <source>
        <dbReference type="Google" id="ProtNLM"/>
    </source>
</evidence>
<sequence length="92" mass="10143">MNLVGTLARLVFAVPQGFAITLDVAVLSAQFTVLLAALHVSLMLHTLRTFVIMVFWMWRRHGLRKGCSTGECKQCGKQGVFVFHGVAPLELS</sequence>
<reference evidence="2" key="1">
    <citation type="journal article" date="2023" name="Front. Microbiol.">
        <title>Ralstonia chuxiongensis sp. nov., Ralstonia mojiangensis sp. nov., and Ralstonia soli sp. nov., isolated from tobacco fields, are three novel species in the family Burkholderiaceae.</title>
        <authorList>
            <person name="Lu C.H."/>
            <person name="Zhang Y.Y."/>
            <person name="Jiang N."/>
            <person name="Chen W."/>
            <person name="Shao X."/>
            <person name="Zhao Z.M."/>
            <person name="Lu W.L."/>
            <person name="Hu X."/>
            <person name="Xi Y.X."/>
            <person name="Zou S.Y."/>
            <person name="Wei Q.J."/>
            <person name="Lin Z.L."/>
            <person name="Gong L."/>
            <person name="Gai X.T."/>
            <person name="Zhang L.Q."/>
            <person name="Li J.Y."/>
            <person name="Jin Y."/>
            <person name="Xia Z.Y."/>
        </authorList>
    </citation>
    <scope>NUCLEOTIDE SEQUENCE</scope>
    <source>
        <strain evidence="2">22TCCZM01-4</strain>
    </source>
</reference>